<keyword evidence="1" id="KW-0812">Transmembrane</keyword>
<keyword evidence="3" id="KW-1185">Reference proteome</keyword>
<sequence length="134" mass="14835">MSLFELRQWRFPAWLGILAFAMIFLAPSVSLSLRNSHHVQMASHHSLSAMVSMPAHHNHHAPPAIPTGGMGEMGMDHAACGYCVLLSYLPLLTLSGQLQPVHAVWLSRWQPINQRSFLPPIASFLSPLPRSPPQ</sequence>
<keyword evidence="1" id="KW-1133">Transmembrane helix</keyword>
<proteinExistence type="predicted"/>
<feature type="transmembrane region" description="Helical" evidence="1">
    <location>
        <begin position="12"/>
        <end position="33"/>
    </location>
</feature>
<gene>
    <name evidence="2" type="ORF">WCU84_07680</name>
</gene>
<dbReference type="EMBL" id="JBBBOO010000004">
    <property type="protein sequence ID" value="MEI7063540.1"/>
    <property type="molecule type" value="Genomic_DNA"/>
</dbReference>
<evidence type="ECO:0000313" key="3">
    <source>
        <dbReference type="Proteomes" id="UP001359469"/>
    </source>
</evidence>
<protein>
    <submittedName>
        <fullName evidence="2">DUF2946 domain-containing protein</fullName>
    </submittedName>
</protein>
<dbReference type="Proteomes" id="UP001359469">
    <property type="component" value="Unassembled WGS sequence"/>
</dbReference>
<name>A0ABU8JM62_DICCH</name>
<reference evidence="2 3" key="1">
    <citation type="submission" date="2024-03" db="EMBL/GenBank/DDBJ databases">
        <title>Analysis of soft rot Pectobacteriaceae population diversity in US potato growing regions between 2016 and 2022.</title>
        <authorList>
            <person name="Ma X."/>
            <person name="Zhang X."/>
            <person name="Stodghill P."/>
            <person name="Rioux R."/>
            <person name="Babler B."/>
            <person name="Shrestha S."/>
            <person name="Babler B."/>
            <person name="Rivedal H."/>
            <person name="Frost K."/>
            <person name="Hao J."/>
            <person name="Secor G."/>
            <person name="Swingle B."/>
        </authorList>
    </citation>
    <scope>NUCLEOTIDE SEQUENCE [LARGE SCALE GENOMIC DNA]</scope>
    <source>
        <strain evidence="2 3">SR64</strain>
    </source>
</reference>
<dbReference type="Pfam" id="PF11162">
    <property type="entry name" value="DUF2946"/>
    <property type="match status" value="1"/>
</dbReference>
<dbReference type="InterPro" id="IPR021333">
    <property type="entry name" value="DUF2946"/>
</dbReference>
<evidence type="ECO:0000313" key="2">
    <source>
        <dbReference type="EMBL" id="MEI7063540.1"/>
    </source>
</evidence>
<keyword evidence="1" id="KW-0472">Membrane</keyword>
<comment type="caution">
    <text evidence="2">The sequence shown here is derived from an EMBL/GenBank/DDBJ whole genome shotgun (WGS) entry which is preliminary data.</text>
</comment>
<evidence type="ECO:0000256" key="1">
    <source>
        <dbReference type="SAM" id="Phobius"/>
    </source>
</evidence>
<accession>A0ABU8JM62</accession>
<organism evidence="2 3">
    <name type="scientific">Dickeya chrysanthemi</name>
    <name type="common">Pectobacterium chrysanthemi</name>
    <name type="synonym">Erwinia chrysanthemi</name>
    <dbReference type="NCBI Taxonomy" id="556"/>
    <lineage>
        <taxon>Bacteria</taxon>
        <taxon>Pseudomonadati</taxon>
        <taxon>Pseudomonadota</taxon>
        <taxon>Gammaproteobacteria</taxon>
        <taxon>Enterobacterales</taxon>
        <taxon>Pectobacteriaceae</taxon>
        <taxon>Dickeya</taxon>
    </lineage>
</organism>
<dbReference type="RefSeq" id="WP_336729290.1">
    <property type="nucleotide sequence ID" value="NZ_JBBBOO010000004.1"/>
</dbReference>